<dbReference type="Pfam" id="PF13205">
    <property type="entry name" value="Big_5"/>
    <property type="match status" value="1"/>
</dbReference>
<dbReference type="AlphaFoldDB" id="A0A1G1YI10"/>
<feature type="transmembrane region" description="Helical" evidence="2">
    <location>
        <begin position="62"/>
        <end position="85"/>
    </location>
</feature>
<dbReference type="Proteomes" id="UP000177376">
    <property type="component" value="Unassembled WGS sequence"/>
</dbReference>
<reference evidence="4 5" key="1">
    <citation type="journal article" date="2016" name="Nat. Commun.">
        <title>Thousands of microbial genomes shed light on interconnected biogeochemical processes in an aquifer system.</title>
        <authorList>
            <person name="Anantharaman K."/>
            <person name="Brown C.T."/>
            <person name="Hug L.A."/>
            <person name="Sharon I."/>
            <person name="Castelle C.J."/>
            <person name="Probst A.J."/>
            <person name="Thomas B.C."/>
            <person name="Singh A."/>
            <person name="Wilkins M.J."/>
            <person name="Karaoz U."/>
            <person name="Brodie E.L."/>
            <person name="Williams K.H."/>
            <person name="Hubbard S.S."/>
            <person name="Banfield J.F."/>
        </authorList>
    </citation>
    <scope>NUCLEOTIDE SEQUENCE [LARGE SCALE GENOMIC DNA]</scope>
</reference>
<evidence type="ECO:0000256" key="2">
    <source>
        <dbReference type="SAM" id="Phobius"/>
    </source>
</evidence>
<proteinExistence type="predicted"/>
<dbReference type="InterPro" id="IPR032812">
    <property type="entry name" value="SbsA_Ig"/>
</dbReference>
<sequence length="966" mass="104228">MFGLRLLPMQKSRIAKKVLLASFLAIFLLMILPQAGWAQVTDSRFGLSEASTIGLPQTNLITAIVRIVQLLLGFLGIIAVIMVLYGGFVWMTSGGDPAKIEKAKKILINTIIGIIIILSSYIITAFIIRALMGWGGGGWGDGGGGTDDFGRWGIGVGPIESVYPAPGQVDVPINTIIAVTFKEKINPQTICGSSACDGQTKMANVEICQIDDHGVCVDEEEEFSTNDFTDSLVKSDDNRTFTIIPNKYLGLEDFQDRRFKVVLQSGIETLAEPGKSVFNSLVDKEYAWQFITNGELDLDPPEIIDLVGVYPYPDDEIDTYGISAGPTATKFFVSLEADTIKKEILSAFDATATKGAGTTITGTLTGNYGGTATGVATVRIDSGTGEVKTTWPGEMGTFNSGQFDPTGATLNIGPYGLVFNVSGVVARGNSWTFNVVSHQVGDKLEIKYNNGVIKTYIFGTDIAEPDDFADKLIADTNIFSACGTYCLQTKQTGVATAKYDLSYVGSGTFTITKTNGQDEQPNRQPNGQRDVYRNTIIQINFNEAINPTAVKDNIFIMRSDRLIDYDIQISNQYKTLELVALEQCGLNSCGDAIFCWPIEGNAQKYAIRITAATLMSKSDTKCSAWGGIDDGHDRCVKDVNGVKVFYPLAPTGDGLVDMSFNSFNGSFNTYLNNDKNIGLAEGKSGNGNNHSGRPHYNLNSGISCVLDDVAVNCGTANSRVTSYGNSTPVYGVSGFGDDFIWSFFISSEIDKQAPLIKTDSPVGDEDINTATGDVEFYFDRLMRSSTLKPGWNYGSLAKEKSIRYLILQTITDSALPVGYWALKVDQDDNFDGWADYTLAKLHHNDFDSAVKYGPLGGSGLQSITQNCFLPSAGPKEAARSGQECAYNGDALAADCAEVVSTNPASYGYLNCNEITGASECAYTCKVLYYDANNTTTDLGGSWVLTKDHPTAVNGQTGCCFGLCVEE</sequence>
<evidence type="ECO:0000313" key="5">
    <source>
        <dbReference type="Proteomes" id="UP000177376"/>
    </source>
</evidence>
<dbReference type="Pfam" id="PF18895">
    <property type="entry name" value="T4SS_pilin"/>
    <property type="match status" value="1"/>
</dbReference>
<dbReference type="EMBL" id="MHIM01000028">
    <property type="protein sequence ID" value="OGY51949.1"/>
    <property type="molecule type" value="Genomic_DNA"/>
</dbReference>
<comment type="caution">
    <text evidence="4">The sequence shown here is derived from an EMBL/GenBank/DDBJ whole genome shotgun (WGS) entry which is preliminary data.</text>
</comment>
<accession>A0A1G1YI10</accession>
<keyword evidence="1" id="KW-0732">Signal</keyword>
<gene>
    <name evidence="4" type="ORF">A3A02_01430</name>
</gene>
<keyword evidence="2" id="KW-0812">Transmembrane</keyword>
<evidence type="ECO:0000256" key="1">
    <source>
        <dbReference type="ARBA" id="ARBA00022729"/>
    </source>
</evidence>
<organism evidence="4 5">
    <name type="scientific">Candidatus Buchananbacteria bacterium RIFCSPLOWO2_01_FULL_39_33</name>
    <dbReference type="NCBI Taxonomy" id="1797543"/>
    <lineage>
        <taxon>Bacteria</taxon>
        <taxon>Candidatus Buchananiibacteriota</taxon>
    </lineage>
</organism>
<feature type="domain" description="SbsA Ig-like" evidence="3">
    <location>
        <begin position="159"/>
        <end position="247"/>
    </location>
</feature>
<protein>
    <recommendedName>
        <fullName evidence="3">SbsA Ig-like domain-containing protein</fullName>
    </recommendedName>
</protein>
<name>A0A1G1YI10_9BACT</name>
<evidence type="ECO:0000259" key="3">
    <source>
        <dbReference type="Pfam" id="PF13205"/>
    </source>
</evidence>
<keyword evidence="2" id="KW-1133">Transmembrane helix</keyword>
<keyword evidence="2" id="KW-0472">Membrane</keyword>
<evidence type="ECO:0000313" key="4">
    <source>
        <dbReference type="EMBL" id="OGY51949.1"/>
    </source>
</evidence>
<dbReference type="InterPro" id="IPR043993">
    <property type="entry name" value="T4SS_pilin"/>
</dbReference>
<feature type="transmembrane region" description="Helical" evidence="2">
    <location>
        <begin position="106"/>
        <end position="128"/>
    </location>
</feature>